<feature type="compositionally biased region" description="Basic and acidic residues" evidence="2">
    <location>
        <begin position="849"/>
        <end position="875"/>
    </location>
</feature>
<evidence type="ECO:0000313" key="5">
    <source>
        <dbReference type="Proteomes" id="UP000006310"/>
    </source>
</evidence>
<feature type="region of interest" description="Disordered" evidence="2">
    <location>
        <begin position="192"/>
        <end position="217"/>
    </location>
</feature>
<feature type="compositionally biased region" description="Basic and acidic residues" evidence="2">
    <location>
        <begin position="747"/>
        <end position="759"/>
    </location>
</feature>
<dbReference type="CDD" id="cd00067">
    <property type="entry name" value="GAL4"/>
    <property type="match status" value="1"/>
</dbReference>
<dbReference type="HOGENOM" id="CLU_325423_0_0_1"/>
<proteinExistence type="predicted"/>
<dbReference type="GO" id="GO:0000981">
    <property type="term" value="F:DNA-binding transcription factor activity, RNA polymerase II-specific"/>
    <property type="evidence" value="ECO:0007669"/>
    <property type="project" value="InterPro"/>
</dbReference>
<dbReference type="PANTHER" id="PTHR37534:SF45">
    <property type="entry name" value="TRANSCRIPTIONAL REGULATORY PROTEIN UME6"/>
    <property type="match status" value="1"/>
</dbReference>
<dbReference type="Gene3D" id="4.10.240.10">
    <property type="entry name" value="Zn(2)-C6 fungal-type DNA-binding domain"/>
    <property type="match status" value="1"/>
</dbReference>
<dbReference type="RefSeq" id="XP_022462373.1">
    <property type="nucleotide sequence ID" value="XM_022608852.1"/>
</dbReference>
<dbReference type="PROSITE" id="PS50048">
    <property type="entry name" value="ZN2_CY6_FUNGAL_2"/>
    <property type="match status" value="1"/>
</dbReference>
<reference evidence="4 5" key="1">
    <citation type="journal article" date="2011" name="Proc. Natl. Acad. Sci. U.S.A.">
        <title>Evolutionary erosion of yeast sex chromosomes by mating-type switching accidents.</title>
        <authorList>
            <person name="Gordon J.L."/>
            <person name="Armisen D."/>
            <person name="Proux-Wera E."/>
            <person name="Oheigeartaigh S.S."/>
            <person name="Byrne K.P."/>
            <person name="Wolfe K.H."/>
        </authorList>
    </citation>
    <scope>NUCLEOTIDE SEQUENCE [LARGE SCALE GENOMIC DNA]</scope>
    <source>
        <strain evidence="5">ATCC MYA-139 / BCRC 22969 / CBS 8797 / CCRC 22969 / KCTC 17520 / NBRC 10181 / NCYC 3082</strain>
    </source>
</reference>
<feature type="compositionally biased region" description="Basic and acidic residues" evidence="2">
    <location>
        <begin position="700"/>
        <end position="715"/>
    </location>
</feature>
<dbReference type="Pfam" id="PF00172">
    <property type="entry name" value="Zn_clus"/>
    <property type="match status" value="1"/>
</dbReference>
<keyword evidence="1" id="KW-0539">Nucleus</keyword>
<dbReference type="Proteomes" id="UP000006310">
    <property type="component" value="Chromosome 1"/>
</dbReference>
<dbReference type="GO" id="GO:0008270">
    <property type="term" value="F:zinc ion binding"/>
    <property type="evidence" value="ECO:0007669"/>
    <property type="project" value="InterPro"/>
</dbReference>
<accession>J7RTP7</accession>
<feature type="region of interest" description="Disordered" evidence="2">
    <location>
        <begin position="301"/>
        <end position="328"/>
    </location>
</feature>
<feature type="compositionally biased region" description="Polar residues" evidence="2">
    <location>
        <begin position="877"/>
        <end position="886"/>
    </location>
</feature>
<feature type="compositionally biased region" description="Low complexity" evidence="2">
    <location>
        <begin position="761"/>
        <end position="772"/>
    </location>
</feature>
<evidence type="ECO:0000256" key="1">
    <source>
        <dbReference type="ARBA" id="ARBA00023242"/>
    </source>
</evidence>
<feature type="region of interest" description="Disordered" evidence="2">
    <location>
        <begin position="542"/>
        <end position="772"/>
    </location>
</feature>
<dbReference type="EMBL" id="HE978314">
    <property type="protein sequence ID" value="CCK68127.1"/>
    <property type="molecule type" value="Genomic_DNA"/>
</dbReference>
<protein>
    <recommendedName>
        <fullName evidence="3">Zn(2)-C6 fungal-type domain-containing protein</fullName>
    </recommendedName>
</protein>
<dbReference type="SMART" id="SM00066">
    <property type="entry name" value="GAL4"/>
    <property type="match status" value="1"/>
</dbReference>
<keyword evidence="5" id="KW-1185">Reference proteome</keyword>
<dbReference type="STRING" id="1071383.J7RTP7"/>
<feature type="compositionally biased region" description="Polar residues" evidence="2">
    <location>
        <begin position="41"/>
        <end position="60"/>
    </location>
</feature>
<dbReference type="PROSITE" id="PS00463">
    <property type="entry name" value="ZN2_CY6_FUNGAL_1"/>
    <property type="match status" value="1"/>
</dbReference>
<feature type="region of interest" description="Disordered" evidence="2">
    <location>
        <begin position="1"/>
        <end position="91"/>
    </location>
</feature>
<feature type="compositionally biased region" description="Basic residues" evidence="2">
    <location>
        <begin position="14"/>
        <end position="24"/>
    </location>
</feature>
<dbReference type="PANTHER" id="PTHR37534">
    <property type="entry name" value="TRANSCRIPTIONAL ACTIVATOR PROTEIN UGA3"/>
    <property type="match status" value="1"/>
</dbReference>
<name>J7RTP7_HUIN7</name>
<feature type="compositionally biased region" description="Basic and acidic residues" evidence="2">
    <location>
        <begin position="623"/>
        <end position="636"/>
    </location>
</feature>
<reference evidence="5" key="2">
    <citation type="submission" date="2012-08" db="EMBL/GenBank/DDBJ databases">
        <title>Genome sequence of Kazachstania naganishii.</title>
        <authorList>
            <person name="Gordon J.L."/>
            <person name="Armisen D."/>
            <person name="Proux-Wera E."/>
            <person name="OhEigeartaigh S.S."/>
            <person name="Byrne K.P."/>
            <person name="Wolfe K.H."/>
        </authorList>
    </citation>
    <scope>NUCLEOTIDE SEQUENCE [LARGE SCALE GENOMIC DNA]</scope>
    <source>
        <strain evidence="5">ATCC MYA-139 / BCRC 22969 / CBS 8797 / CCRC 22969 / KCTC 17520 / NBRC 10181 / NCYC 3082</strain>
    </source>
</reference>
<dbReference type="OrthoDB" id="3251668at2759"/>
<feature type="domain" description="Zn(2)-C6 fungal-type" evidence="3">
    <location>
        <begin position="775"/>
        <end position="805"/>
    </location>
</feature>
<dbReference type="SUPFAM" id="SSF57701">
    <property type="entry name" value="Zn2/Cys6 DNA-binding domain"/>
    <property type="match status" value="1"/>
</dbReference>
<sequence length="886" mass="98300">MNNLPDTKGAPGNSRRRSTLRHSGLKVSSSVRPMDRDRQGRTLQNVHTPAGSRTKNTNVPHRSVVEHTSNDKWLSPPLTNHEEPRSRATVAPNNTPVVSRIASPLGAALGTPAAMLHRGVPKDTVQQAPPTSPDFTHYTSDPRATTEGATHRLTAQSQNVTSDENFTVRKNPLQKEEKTKYGISNFLPPVLKFHNNNNNNNSNSNNNSSSSGIILPPPVSTNRGNIATDFSAVPSLGSIYGTRNIDRSMTFDDKLKDSIPYTGRERFGEDAMLNATALLTDTMDREKNSSYALPSLNRRRNTFSESNSRTPSAHIRNTPVQETGNFKNGMLDMDSKLNLEPNGDMAEKMGLWSAGRLSELAFQRSNDRGGSSIMTEDANINSPEITTEPITLRQLSLHNLGRPTSSGRQENPTIDPLTLASSSWRANMAQRQYQNMEDRDLTSRFRTPSIHTIHILPKVLDTKMDGLKHRMLSAPSKDAHMGHSQPLRQDFQLHGRTSDSDLDTAAVALSALRSSPFKFPDRRSSLSSIPCQSAGNIALSTQGSAFSRPHSSSFSSVLRGPQQRPILRIHQREAPTSSNSGVNHNTYNAFSDTSDEDSSRAGKASFNMIPPSERNVTWNKNGKRVDKDTLPEMESVKRRRGRRKRKTSVSTTYAESESSEVSEDELEWRESDDASAKVSEADDMADPDAFVVKQKRGRPRNSDSKRAILEREQSTGKRRVGRPLGSKSKKNKGTPPKVKPVKREKKGPKPDKPNTKFVKDGGSASSSTGTRSRTGCWICRLRKKKCTEEKPNCRNCVRLNLECFYDVMRPDFVADPAKKQMKLEEIKIHTREAKRAALKRRNGPQGNHPTDHDDTKIKTDDVDGKTPSEINEHHNSGVPNTNPIIT</sequence>
<dbReference type="eggNOG" id="ENOG502RX7Y">
    <property type="taxonomic scope" value="Eukaryota"/>
</dbReference>
<feature type="compositionally biased region" description="Acidic residues" evidence="2">
    <location>
        <begin position="657"/>
        <end position="667"/>
    </location>
</feature>
<dbReference type="KEGG" id="kng:KNAG_0A04550"/>
<dbReference type="InterPro" id="IPR001138">
    <property type="entry name" value="Zn2Cys6_DnaBD"/>
</dbReference>
<dbReference type="GeneID" id="34523762"/>
<feature type="compositionally biased region" description="Low complexity" evidence="2">
    <location>
        <begin position="195"/>
        <end position="211"/>
    </location>
</feature>
<evidence type="ECO:0000313" key="4">
    <source>
        <dbReference type="EMBL" id="CCK68127.1"/>
    </source>
</evidence>
<feature type="compositionally biased region" description="Low complexity" evidence="2">
    <location>
        <begin position="544"/>
        <end position="556"/>
    </location>
</feature>
<feature type="region of interest" description="Disordered" evidence="2">
    <location>
        <begin position="834"/>
        <end position="886"/>
    </location>
</feature>
<evidence type="ECO:0000256" key="2">
    <source>
        <dbReference type="SAM" id="MobiDB-lite"/>
    </source>
</evidence>
<feature type="compositionally biased region" description="Polar residues" evidence="2">
    <location>
        <begin position="574"/>
        <end position="592"/>
    </location>
</feature>
<evidence type="ECO:0000259" key="3">
    <source>
        <dbReference type="PROSITE" id="PS50048"/>
    </source>
</evidence>
<feature type="compositionally biased region" description="Basic residues" evidence="2">
    <location>
        <begin position="716"/>
        <end position="732"/>
    </location>
</feature>
<feature type="compositionally biased region" description="Basic residues" evidence="2">
    <location>
        <begin position="637"/>
        <end position="647"/>
    </location>
</feature>
<dbReference type="InterPro" id="IPR036864">
    <property type="entry name" value="Zn2-C6_fun-type_DNA-bd_sf"/>
</dbReference>
<gene>
    <name evidence="4" type="primary">KNAG0A04550</name>
    <name evidence="4" type="ordered locus">KNAG_0A04550</name>
</gene>
<dbReference type="AlphaFoldDB" id="J7RTP7"/>
<organism evidence="4 5">
    <name type="scientific">Huiozyma naganishii (strain ATCC MYA-139 / BCRC 22969 / CBS 8797 / KCTC 17520 / NBRC 10181 / NCYC 3082 / Yp74L-3)</name>
    <name type="common">Yeast</name>
    <name type="synonym">Kazachstania naganishii</name>
    <dbReference type="NCBI Taxonomy" id="1071383"/>
    <lineage>
        <taxon>Eukaryota</taxon>
        <taxon>Fungi</taxon>
        <taxon>Dikarya</taxon>
        <taxon>Ascomycota</taxon>
        <taxon>Saccharomycotina</taxon>
        <taxon>Saccharomycetes</taxon>
        <taxon>Saccharomycetales</taxon>
        <taxon>Saccharomycetaceae</taxon>
        <taxon>Huiozyma</taxon>
    </lineage>
</organism>